<dbReference type="EMBL" id="SSOB01000059">
    <property type="protein sequence ID" value="THF73268.1"/>
    <property type="molecule type" value="Genomic_DNA"/>
</dbReference>
<dbReference type="OrthoDB" id="52286at2"/>
<evidence type="ECO:0000313" key="1">
    <source>
        <dbReference type="EMBL" id="THF73268.1"/>
    </source>
</evidence>
<gene>
    <name evidence="1" type="ORF">E6C55_30045</name>
</gene>
<name>A0A4S4BFV9_9BACL</name>
<organism evidence="1 2">
    <name type="scientific">Cohnella fermenti</name>
    <dbReference type="NCBI Taxonomy" id="2565925"/>
    <lineage>
        <taxon>Bacteria</taxon>
        <taxon>Bacillati</taxon>
        <taxon>Bacillota</taxon>
        <taxon>Bacilli</taxon>
        <taxon>Bacillales</taxon>
        <taxon>Paenibacillaceae</taxon>
        <taxon>Cohnella</taxon>
    </lineage>
</organism>
<dbReference type="Proteomes" id="UP000310636">
    <property type="component" value="Unassembled WGS sequence"/>
</dbReference>
<protein>
    <submittedName>
        <fullName evidence="1">Uncharacterized protein</fullName>
    </submittedName>
</protein>
<reference evidence="1 2" key="1">
    <citation type="submission" date="2019-04" db="EMBL/GenBank/DDBJ databases">
        <title>Cohnella sp. nov. isolated from preserved vegetables.</title>
        <authorList>
            <person name="Lin S.-Y."/>
            <person name="Hung M.-H."/>
            <person name="Young C.-C."/>
        </authorList>
    </citation>
    <scope>NUCLEOTIDE SEQUENCE [LARGE SCALE GENOMIC DNA]</scope>
    <source>
        <strain evidence="1 2">CC-MHH1044</strain>
    </source>
</reference>
<sequence>MDGTVIPASQQQWFSRNNQYAGWSNGVWNMVFAGDSQPPEGEFPGAPYTVVERTPTIREKPYLYLGENNNYEVFVPAIRENSQGISWLEGRRRDDRFRSINSISRTRTARRRQA</sequence>
<dbReference type="RefSeq" id="WP_136373532.1">
    <property type="nucleotide sequence ID" value="NZ_SSOB01000059.1"/>
</dbReference>
<proteinExistence type="predicted"/>
<comment type="caution">
    <text evidence="1">The sequence shown here is derived from an EMBL/GenBank/DDBJ whole genome shotgun (WGS) entry which is preliminary data.</text>
</comment>
<accession>A0A4S4BFV9</accession>
<keyword evidence="2" id="KW-1185">Reference proteome</keyword>
<evidence type="ECO:0000313" key="2">
    <source>
        <dbReference type="Proteomes" id="UP000310636"/>
    </source>
</evidence>
<dbReference type="AlphaFoldDB" id="A0A4S4BFV9"/>